<name>A0ABP5P345_9ACTN</name>
<protein>
    <recommendedName>
        <fullName evidence="3">Secreted protein</fullName>
    </recommendedName>
</protein>
<dbReference type="EMBL" id="BAAAQX010000003">
    <property type="protein sequence ID" value="GAA2206251.1"/>
    <property type="molecule type" value="Genomic_DNA"/>
</dbReference>
<reference evidence="2" key="1">
    <citation type="journal article" date="2019" name="Int. J. Syst. Evol. Microbiol.">
        <title>The Global Catalogue of Microorganisms (GCM) 10K type strain sequencing project: providing services to taxonomists for standard genome sequencing and annotation.</title>
        <authorList>
            <consortium name="The Broad Institute Genomics Platform"/>
            <consortium name="The Broad Institute Genome Sequencing Center for Infectious Disease"/>
            <person name="Wu L."/>
            <person name="Ma J."/>
        </authorList>
    </citation>
    <scope>NUCLEOTIDE SEQUENCE [LARGE SCALE GENOMIC DNA]</scope>
    <source>
        <strain evidence="2">JCM 16114</strain>
    </source>
</reference>
<gene>
    <name evidence="1" type="ORF">GCM10009850_017090</name>
</gene>
<sequence length="83" mass="8567">MAGRVAILSFVFSRPPAEAEGGALAVVSAPVLHAAAPRVKANPMMAALADRPSLMSGTPFRWSQGGTGWLLLPGAACLTHNRD</sequence>
<evidence type="ECO:0008006" key="3">
    <source>
        <dbReference type="Google" id="ProtNLM"/>
    </source>
</evidence>
<organism evidence="1 2">
    <name type="scientific">Nonomuraea monospora</name>
    <dbReference type="NCBI Taxonomy" id="568818"/>
    <lineage>
        <taxon>Bacteria</taxon>
        <taxon>Bacillati</taxon>
        <taxon>Actinomycetota</taxon>
        <taxon>Actinomycetes</taxon>
        <taxon>Streptosporangiales</taxon>
        <taxon>Streptosporangiaceae</taxon>
        <taxon>Nonomuraea</taxon>
    </lineage>
</organism>
<evidence type="ECO:0000313" key="1">
    <source>
        <dbReference type="EMBL" id="GAA2206251.1"/>
    </source>
</evidence>
<accession>A0ABP5P345</accession>
<proteinExistence type="predicted"/>
<keyword evidence="2" id="KW-1185">Reference proteome</keyword>
<evidence type="ECO:0000313" key="2">
    <source>
        <dbReference type="Proteomes" id="UP001499843"/>
    </source>
</evidence>
<dbReference type="Proteomes" id="UP001499843">
    <property type="component" value="Unassembled WGS sequence"/>
</dbReference>
<comment type="caution">
    <text evidence="1">The sequence shown here is derived from an EMBL/GenBank/DDBJ whole genome shotgun (WGS) entry which is preliminary data.</text>
</comment>